<dbReference type="InterPro" id="IPR036249">
    <property type="entry name" value="Thioredoxin-like_sf"/>
</dbReference>
<dbReference type="InterPro" id="IPR012863">
    <property type="entry name" value="DUF1636"/>
</dbReference>
<dbReference type="SUPFAM" id="SSF52833">
    <property type="entry name" value="Thioredoxin-like"/>
    <property type="match status" value="1"/>
</dbReference>
<evidence type="ECO:0000256" key="1">
    <source>
        <dbReference type="SAM" id="MobiDB-lite"/>
    </source>
</evidence>
<name>A0A512NQL2_9HYPH</name>
<protein>
    <submittedName>
        <fullName evidence="2">Metal-binding protein</fullName>
    </submittedName>
</protein>
<feature type="region of interest" description="Disordered" evidence="1">
    <location>
        <begin position="97"/>
        <end position="132"/>
    </location>
</feature>
<evidence type="ECO:0000313" key="2">
    <source>
        <dbReference type="EMBL" id="GEP61240.1"/>
    </source>
</evidence>
<comment type="caution">
    <text evidence="2">The sequence shown here is derived from an EMBL/GenBank/DDBJ whole genome shotgun (WGS) entry which is preliminary data.</text>
</comment>
<feature type="compositionally biased region" description="Basic and acidic residues" evidence="1">
    <location>
        <begin position="97"/>
        <end position="109"/>
    </location>
</feature>
<dbReference type="AlphaFoldDB" id="A0A512NQL2"/>
<reference evidence="2 3" key="1">
    <citation type="submission" date="2019-07" db="EMBL/GenBank/DDBJ databases">
        <title>Whole genome shotgun sequence of Reyranella soli NBRC 108950.</title>
        <authorList>
            <person name="Hosoyama A."/>
            <person name="Uohara A."/>
            <person name="Ohji S."/>
            <person name="Ichikawa N."/>
        </authorList>
    </citation>
    <scope>NUCLEOTIDE SEQUENCE [LARGE SCALE GENOMIC DNA]</scope>
    <source>
        <strain evidence="2 3">NBRC 108950</strain>
    </source>
</reference>
<dbReference type="Proteomes" id="UP000321058">
    <property type="component" value="Unassembled WGS sequence"/>
</dbReference>
<sequence length="132" mass="14354">MTTTILYVCVTCRGTPPVDAPANLRPGARLLAEVERRLAADGDKSIDVVPANCLSNCPRACSAAVSGSGKWTYVIGDLDPDRHAGDIIDFARQHRAHEQGVPEWRDRPEHVRKHTIARVPPVKPAAPSQEQS</sequence>
<evidence type="ECO:0000313" key="3">
    <source>
        <dbReference type="Proteomes" id="UP000321058"/>
    </source>
</evidence>
<organism evidence="2 3">
    <name type="scientific">Reyranella soli</name>
    <dbReference type="NCBI Taxonomy" id="1230389"/>
    <lineage>
        <taxon>Bacteria</taxon>
        <taxon>Pseudomonadati</taxon>
        <taxon>Pseudomonadota</taxon>
        <taxon>Alphaproteobacteria</taxon>
        <taxon>Hyphomicrobiales</taxon>
        <taxon>Reyranellaceae</taxon>
        <taxon>Reyranella</taxon>
    </lineage>
</organism>
<gene>
    <name evidence="2" type="ORF">RSO01_84060</name>
</gene>
<dbReference type="CDD" id="cd02980">
    <property type="entry name" value="TRX_Fd_family"/>
    <property type="match status" value="1"/>
</dbReference>
<keyword evidence="3" id="KW-1185">Reference proteome</keyword>
<dbReference type="RefSeq" id="WP_147156553.1">
    <property type="nucleotide sequence ID" value="NZ_BKAJ01000208.1"/>
</dbReference>
<dbReference type="Pfam" id="PF07845">
    <property type="entry name" value="DUF1636"/>
    <property type="match status" value="1"/>
</dbReference>
<dbReference type="OrthoDB" id="424426at2"/>
<dbReference type="EMBL" id="BKAJ01000208">
    <property type="protein sequence ID" value="GEP61240.1"/>
    <property type="molecule type" value="Genomic_DNA"/>
</dbReference>
<proteinExistence type="predicted"/>
<accession>A0A512NQL2</accession>